<evidence type="ECO:0000256" key="8">
    <source>
        <dbReference type="ARBA" id="ARBA00023012"/>
    </source>
</evidence>
<evidence type="ECO:0000256" key="5">
    <source>
        <dbReference type="ARBA" id="ARBA00022741"/>
    </source>
</evidence>
<gene>
    <name evidence="11" type="ORF">GCM10010405_29930</name>
</gene>
<sequence length="220" mass="23771">MREGSNLWRERLISAREDERRRLGRDLHDTLGATLTGIRLRLETAGAILADEPEARRLVTEAAHETGRLIDQIRCVVGDLRPPDFADTGLPGALRRLAARLDGMSATVTADVPDRLPDLPPALELAVYRIASESLTNALRHASASTVTTRLTADPRRRVLVLETVDDGVGTGSTGKGRWGTGLASIGRRAEELGGRCAVLPRPDAARGTLVRAVLPWGRP</sequence>
<dbReference type="CDD" id="cd16917">
    <property type="entry name" value="HATPase_UhpB-NarQ-NarX-like"/>
    <property type="match status" value="1"/>
</dbReference>
<dbReference type="Gene3D" id="1.20.5.1930">
    <property type="match status" value="1"/>
</dbReference>
<dbReference type="EC" id="2.7.13.3" evidence="2"/>
<dbReference type="PANTHER" id="PTHR24421">
    <property type="entry name" value="NITRATE/NITRITE SENSOR PROTEIN NARX-RELATED"/>
    <property type="match status" value="1"/>
</dbReference>
<evidence type="ECO:0000256" key="7">
    <source>
        <dbReference type="ARBA" id="ARBA00022840"/>
    </source>
</evidence>
<evidence type="ECO:0000313" key="12">
    <source>
        <dbReference type="Proteomes" id="UP001501638"/>
    </source>
</evidence>
<reference evidence="11 12" key="1">
    <citation type="journal article" date="2019" name="Int. J. Syst. Evol. Microbiol.">
        <title>The Global Catalogue of Microorganisms (GCM) 10K type strain sequencing project: providing services to taxonomists for standard genome sequencing and annotation.</title>
        <authorList>
            <consortium name="The Broad Institute Genomics Platform"/>
            <consortium name="The Broad Institute Genome Sequencing Center for Infectious Disease"/>
            <person name="Wu L."/>
            <person name="Ma J."/>
        </authorList>
    </citation>
    <scope>NUCLEOTIDE SEQUENCE [LARGE SCALE GENOMIC DNA]</scope>
    <source>
        <strain evidence="11 12">JCM 6305</strain>
    </source>
</reference>
<evidence type="ECO:0000313" key="11">
    <source>
        <dbReference type="EMBL" id="GAA2444417.1"/>
    </source>
</evidence>
<keyword evidence="4" id="KW-0808">Transferase</keyword>
<keyword evidence="7" id="KW-0067">ATP-binding</keyword>
<feature type="domain" description="Signal transduction histidine kinase subgroup 3 dimerisation and phosphoacceptor" evidence="10">
    <location>
        <begin position="19"/>
        <end position="84"/>
    </location>
</feature>
<evidence type="ECO:0000259" key="9">
    <source>
        <dbReference type="Pfam" id="PF02518"/>
    </source>
</evidence>
<keyword evidence="5" id="KW-0547">Nucleotide-binding</keyword>
<dbReference type="Proteomes" id="UP001501638">
    <property type="component" value="Unassembled WGS sequence"/>
</dbReference>
<evidence type="ECO:0000256" key="3">
    <source>
        <dbReference type="ARBA" id="ARBA00022553"/>
    </source>
</evidence>
<dbReference type="InterPro" id="IPR011712">
    <property type="entry name" value="Sig_transdc_His_kin_sub3_dim/P"/>
</dbReference>
<comment type="catalytic activity">
    <reaction evidence="1">
        <text>ATP + protein L-histidine = ADP + protein N-phospho-L-histidine.</text>
        <dbReference type="EC" id="2.7.13.3"/>
    </reaction>
</comment>
<keyword evidence="8" id="KW-0902">Two-component regulatory system</keyword>
<keyword evidence="3" id="KW-0597">Phosphoprotein</keyword>
<keyword evidence="6" id="KW-0418">Kinase</keyword>
<keyword evidence="12" id="KW-1185">Reference proteome</keyword>
<evidence type="ECO:0000256" key="1">
    <source>
        <dbReference type="ARBA" id="ARBA00000085"/>
    </source>
</evidence>
<evidence type="ECO:0000256" key="6">
    <source>
        <dbReference type="ARBA" id="ARBA00022777"/>
    </source>
</evidence>
<dbReference type="Pfam" id="PF02518">
    <property type="entry name" value="HATPase_c"/>
    <property type="match status" value="1"/>
</dbReference>
<evidence type="ECO:0000256" key="2">
    <source>
        <dbReference type="ARBA" id="ARBA00012438"/>
    </source>
</evidence>
<dbReference type="EMBL" id="BAAASZ010000020">
    <property type="protein sequence ID" value="GAA2444417.1"/>
    <property type="molecule type" value="Genomic_DNA"/>
</dbReference>
<dbReference type="Pfam" id="PF07730">
    <property type="entry name" value="HisKA_3"/>
    <property type="match status" value="1"/>
</dbReference>
<dbReference type="InterPro" id="IPR036890">
    <property type="entry name" value="HATPase_C_sf"/>
</dbReference>
<dbReference type="SUPFAM" id="SSF55874">
    <property type="entry name" value="ATPase domain of HSP90 chaperone/DNA topoisomerase II/histidine kinase"/>
    <property type="match status" value="1"/>
</dbReference>
<dbReference type="Gene3D" id="3.30.565.10">
    <property type="entry name" value="Histidine kinase-like ATPase, C-terminal domain"/>
    <property type="match status" value="1"/>
</dbReference>
<comment type="caution">
    <text evidence="11">The sequence shown here is derived from an EMBL/GenBank/DDBJ whole genome shotgun (WGS) entry which is preliminary data.</text>
</comment>
<name>A0ABN3JYU5_9ACTN</name>
<dbReference type="RefSeq" id="WP_344322862.1">
    <property type="nucleotide sequence ID" value="NZ_BAAASZ010000020.1"/>
</dbReference>
<accession>A0ABN3JYU5</accession>
<dbReference type="PANTHER" id="PTHR24421:SF10">
    <property type="entry name" value="NITRATE_NITRITE SENSOR PROTEIN NARQ"/>
    <property type="match status" value="1"/>
</dbReference>
<feature type="domain" description="Histidine kinase/HSP90-like ATPase" evidence="9">
    <location>
        <begin position="124"/>
        <end position="216"/>
    </location>
</feature>
<dbReference type="InterPro" id="IPR003594">
    <property type="entry name" value="HATPase_dom"/>
</dbReference>
<organism evidence="11 12">
    <name type="scientific">Streptomyces macrosporus</name>
    <dbReference type="NCBI Taxonomy" id="44032"/>
    <lineage>
        <taxon>Bacteria</taxon>
        <taxon>Bacillati</taxon>
        <taxon>Actinomycetota</taxon>
        <taxon>Actinomycetes</taxon>
        <taxon>Kitasatosporales</taxon>
        <taxon>Streptomycetaceae</taxon>
        <taxon>Streptomyces</taxon>
    </lineage>
</organism>
<proteinExistence type="predicted"/>
<evidence type="ECO:0000259" key="10">
    <source>
        <dbReference type="Pfam" id="PF07730"/>
    </source>
</evidence>
<protein>
    <recommendedName>
        <fullName evidence="2">histidine kinase</fullName>
        <ecNumber evidence="2">2.7.13.3</ecNumber>
    </recommendedName>
</protein>
<dbReference type="InterPro" id="IPR050482">
    <property type="entry name" value="Sensor_HK_TwoCompSys"/>
</dbReference>
<evidence type="ECO:0000256" key="4">
    <source>
        <dbReference type="ARBA" id="ARBA00022679"/>
    </source>
</evidence>